<evidence type="ECO:0000256" key="1">
    <source>
        <dbReference type="SAM" id="MobiDB-lite"/>
    </source>
</evidence>
<feature type="region of interest" description="Disordered" evidence="1">
    <location>
        <begin position="31"/>
        <end position="54"/>
    </location>
</feature>
<protein>
    <recommendedName>
        <fullName evidence="2">Xrn1 helical domain-containing protein</fullName>
    </recommendedName>
</protein>
<organism evidence="3 4">
    <name type="scientific">Brassica carinata</name>
    <name type="common">Ethiopian mustard</name>
    <name type="synonym">Abyssinian cabbage</name>
    <dbReference type="NCBI Taxonomy" id="52824"/>
    <lineage>
        <taxon>Eukaryota</taxon>
        <taxon>Viridiplantae</taxon>
        <taxon>Streptophyta</taxon>
        <taxon>Embryophyta</taxon>
        <taxon>Tracheophyta</taxon>
        <taxon>Spermatophyta</taxon>
        <taxon>Magnoliopsida</taxon>
        <taxon>eudicotyledons</taxon>
        <taxon>Gunneridae</taxon>
        <taxon>Pentapetalae</taxon>
        <taxon>rosids</taxon>
        <taxon>malvids</taxon>
        <taxon>Brassicales</taxon>
        <taxon>Brassicaceae</taxon>
        <taxon>Brassiceae</taxon>
        <taxon>Brassica</taxon>
    </lineage>
</organism>
<evidence type="ECO:0000313" key="4">
    <source>
        <dbReference type="Proteomes" id="UP000886595"/>
    </source>
</evidence>
<reference evidence="3 4" key="1">
    <citation type="submission" date="2020-02" db="EMBL/GenBank/DDBJ databases">
        <authorList>
            <person name="Ma Q."/>
            <person name="Huang Y."/>
            <person name="Song X."/>
            <person name="Pei D."/>
        </authorList>
    </citation>
    <scope>NUCLEOTIDE SEQUENCE [LARGE SCALE GENOMIC DNA]</scope>
    <source>
        <strain evidence="3">Sxm20200214</strain>
        <tissue evidence="3">Leaf</tissue>
    </source>
</reference>
<gene>
    <name evidence="3" type="ORF">Bca52824_076383</name>
</gene>
<dbReference type="EMBL" id="JAAMPC010000015">
    <property type="protein sequence ID" value="KAG2257089.1"/>
    <property type="molecule type" value="Genomic_DNA"/>
</dbReference>
<evidence type="ECO:0000313" key="3">
    <source>
        <dbReference type="EMBL" id="KAG2257089.1"/>
    </source>
</evidence>
<dbReference type="AlphaFoldDB" id="A0A8X7PRI9"/>
<name>A0A8X7PRI9_BRACI</name>
<proteinExistence type="predicted"/>
<dbReference type="Proteomes" id="UP000886595">
    <property type="component" value="Unassembled WGS sequence"/>
</dbReference>
<comment type="caution">
    <text evidence="3">The sequence shown here is derived from an EMBL/GenBank/DDBJ whole genome shotgun (WGS) entry which is preliminary data.</text>
</comment>
<keyword evidence="4" id="KW-1185">Reference proteome</keyword>
<evidence type="ECO:0000259" key="2">
    <source>
        <dbReference type="Pfam" id="PF17846"/>
    </source>
</evidence>
<dbReference type="InterPro" id="IPR041412">
    <property type="entry name" value="Xrn1_helical"/>
</dbReference>
<feature type="domain" description="Xrn1 helical" evidence="2">
    <location>
        <begin position="48"/>
        <end position="78"/>
    </location>
</feature>
<sequence>MELVTNPLAPGPLALCNSLSNQWLMENNEEMKQISRRGPSEIPPGPIDNKLGEPGYKERYYAEKFSTSISEETEQIIQDLVCAGFTGTTTKVYV</sequence>
<dbReference type="OrthoDB" id="1742999at2759"/>
<dbReference type="Pfam" id="PF17846">
    <property type="entry name" value="XRN_M"/>
    <property type="match status" value="1"/>
</dbReference>
<accession>A0A8X7PRI9</accession>